<evidence type="ECO:0000256" key="1">
    <source>
        <dbReference type="ARBA" id="ARBA00004141"/>
    </source>
</evidence>
<feature type="transmembrane region" description="Helical" evidence="5">
    <location>
        <begin position="14"/>
        <end position="36"/>
    </location>
</feature>
<dbReference type="GO" id="GO:0005783">
    <property type="term" value="C:endoplasmic reticulum"/>
    <property type="evidence" value="ECO:0007669"/>
    <property type="project" value="TreeGrafter"/>
</dbReference>
<feature type="domain" description="PIG-P" evidence="6">
    <location>
        <begin position="13"/>
        <end position="151"/>
    </location>
</feature>
<gene>
    <name evidence="7" type="ORF">BT96DRAFT_818407</name>
</gene>
<evidence type="ECO:0000313" key="8">
    <source>
        <dbReference type="Proteomes" id="UP000799118"/>
    </source>
</evidence>
<dbReference type="AlphaFoldDB" id="A0A6A4HVV1"/>
<dbReference type="GO" id="GO:0016020">
    <property type="term" value="C:membrane"/>
    <property type="evidence" value="ECO:0007669"/>
    <property type="project" value="UniProtKB-SubCell"/>
</dbReference>
<evidence type="ECO:0000256" key="2">
    <source>
        <dbReference type="ARBA" id="ARBA00022692"/>
    </source>
</evidence>
<dbReference type="InterPro" id="IPR052263">
    <property type="entry name" value="GPI_Anchor_Biosynth"/>
</dbReference>
<keyword evidence="3 5" id="KW-1133">Transmembrane helix</keyword>
<dbReference type="Pfam" id="PF08510">
    <property type="entry name" value="PIG-P"/>
    <property type="match status" value="1"/>
</dbReference>
<dbReference type="GO" id="GO:0006506">
    <property type="term" value="P:GPI anchor biosynthetic process"/>
    <property type="evidence" value="ECO:0007669"/>
    <property type="project" value="TreeGrafter"/>
</dbReference>
<dbReference type="PANTHER" id="PTHR46346">
    <property type="entry name" value="PHOSPHATIDYLINOSITOL N-ACETYLGLUCOSAMINYLTRANSFERASE SUBUNIT P"/>
    <property type="match status" value="1"/>
</dbReference>
<keyword evidence="8" id="KW-1185">Reference proteome</keyword>
<evidence type="ECO:0000313" key="7">
    <source>
        <dbReference type="EMBL" id="KAE9401047.1"/>
    </source>
</evidence>
<organism evidence="7 8">
    <name type="scientific">Gymnopus androsaceus JB14</name>
    <dbReference type="NCBI Taxonomy" id="1447944"/>
    <lineage>
        <taxon>Eukaryota</taxon>
        <taxon>Fungi</taxon>
        <taxon>Dikarya</taxon>
        <taxon>Basidiomycota</taxon>
        <taxon>Agaricomycotina</taxon>
        <taxon>Agaricomycetes</taxon>
        <taxon>Agaricomycetidae</taxon>
        <taxon>Agaricales</taxon>
        <taxon>Marasmiineae</taxon>
        <taxon>Omphalotaceae</taxon>
        <taxon>Gymnopus</taxon>
    </lineage>
</organism>
<feature type="non-terminal residue" evidence="7">
    <location>
        <position position="1"/>
    </location>
</feature>
<dbReference type="PANTHER" id="PTHR46346:SF1">
    <property type="entry name" value="PHOSPHATIDYLINOSITOL N-ACETYLGLUCOSAMINYLTRANSFERASE SUBUNIT P"/>
    <property type="match status" value="1"/>
</dbReference>
<evidence type="ECO:0000256" key="4">
    <source>
        <dbReference type="ARBA" id="ARBA00023136"/>
    </source>
</evidence>
<evidence type="ECO:0000259" key="6">
    <source>
        <dbReference type="Pfam" id="PF08510"/>
    </source>
</evidence>
<dbReference type="EMBL" id="ML769450">
    <property type="protein sequence ID" value="KAE9401047.1"/>
    <property type="molecule type" value="Genomic_DNA"/>
</dbReference>
<accession>A0A6A4HVV1</accession>
<proteinExistence type="predicted"/>
<dbReference type="Proteomes" id="UP000799118">
    <property type="component" value="Unassembled WGS sequence"/>
</dbReference>
<keyword evidence="4 5" id="KW-0472">Membrane</keyword>
<keyword evidence="2 5" id="KW-0812">Transmembrane</keyword>
<name>A0A6A4HVV1_9AGAR</name>
<sequence>PDSQSHYRSRAPEFYGFVAWTSTSFLFVVYLLWALLPDPVIISLGIEWYPNREWSILLPAWSMVVVLLTYFSYMALTLYGTPAFDNVEAVTDSRAQFPPLRSNGANDDDDDSYAHAYDQKALFSSYARHAQDNAVPELYDIHIELVNRVLYTKEGKGKAKQE</sequence>
<dbReference type="InterPro" id="IPR013717">
    <property type="entry name" value="PIG-P"/>
</dbReference>
<evidence type="ECO:0000256" key="5">
    <source>
        <dbReference type="SAM" id="Phobius"/>
    </source>
</evidence>
<protein>
    <submittedName>
        <fullName evidence="7">PIG-P</fullName>
    </submittedName>
</protein>
<dbReference type="OrthoDB" id="690928at2759"/>
<feature type="transmembrane region" description="Helical" evidence="5">
    <location>
        <begin position="56"/>
        <end position="76"/>
    </location>
</feature>
<comment type="subcellular location">
    <subcellularLocation>
        <location evidence="1">Membrane</location>
        <topology evidence="1">Multi-pass membrane protein</topology>
    </subcellularLocation>
</comment>
<evidence type="ECO:0000256" key="3">
    <source>
        <dbReference type="ARBA" id="ARBA00022989"/>
    </source>
</evidence>
<reference evidence="7" key="1">
    <citation type="journal article" date="2019" name="Environ. Microbiol.">
        <title>Fungal ecological strategies reflected in gene transcription - a case study of two litter decomposers.</title>
        <authorList>
            <person name="Barbi F."/>
            <person name="Kohler A."/>
            <person name="Barry K."/>
            <person name="Baskaran P."/>
            <person name="Daum C."/>
            <person name="Fauchery L."/>
            <person name="Ihrmark K."/>
            <person name="Kuo A."/>
            <person name="LaButti K."/>
            <person name="Lipzen A."/>
            <person name="Morin E."/>
            <person name="Grigoriev I.V."/>
            <person name="Henrissat B."/>
            <person name="Lindahl B."/>
            <person name="Martin F."/>
        </authorList>
    </citation>
    <scope>NUCLEOTIDE SEQUENCE</scope>
    <source>
        <strain evidence="7">JB14</strain>
    </source>
</reference>